<dbReference type="Pfam" id="PF00462">
    <property type="entry name" value="Glutaredoxin"/>
    <property type="match status" value="1"/>
</dbReference>
<dbReference type="RefSeq" id="WP_052570111.1">
    <property type="nucleotide sequence ID" value="NZ_CP009498.1"/>
</dbReference>
<accession>A0A0G3WGG7</accession>
<dbReference type="CDD" id="cd02976">
    <property type="entry name" value="NrdH"/>
    <property type="match status" value="1"/>
</dbReference>
<dbReference type="InterPro" id="IPR002109">
    <property type="entry name" value="Glutaredoxin"/>
</dbReference>
<feature type="domain" description="GST N-terminal" evidence="1">
    <location>
        <begin position="13"/>
        <end position="93"/>
    </location>
</feature>
<gene>
    <name evidence="2" type="ORF">Epro_0392</name>
</gene>
<evidence type="ECO:0000313" key="3">
    <source>
        <dbReference type="Proteomes" id="UP000035337"/>
    </source>
</evidence>
<reference evidence="2 3" key="1">
    <citation type="submission" date="2014-09" db="EMBL/GenBank/DDBJ databases">
        <title>Complete genome sequence of Endomicrobium proavitum.</title>
        <authorList>
            <person name="Zheng H."/>
        </authorList>
    </citation>
    <scope>NUCLEOTIDE SEQUENCE [LARGE SCALE GENOMIC DNA]</scope>
    <source>
        <strain evidence="2 3">Rsa215</strain>
    </source>
</reference>
<dbReference type="EMBL" id="CP009498">
    <property type="protein sequence ID" value="AKL97771.1"/>
    <property type="molecule type" value="Genomic_DNA"/>
</dbReference>
<dbReference type="PROSITE" id="PS51354">
    <property type="entry name" value="GLUTAREDOXIN_2"/>
    <property type="match status" value="1"/>
</dbReference>
<dbReference type="Gene3D" id="3.40.30.10">
    <property type="entry name" value="Glutaredoxin"/>
    <property type="match status" value="1"/>
</dbReference>
<dbReference type="InterPro" id="IPR036249">
    <property type="entry name" value="Thioredoxin-like_sf"/>
</dbReference>
<dbReference type="Proteomes" id="UP000035337">
    <property type="component" value="Chromosome"/>
</dbReference>
<proteinExistence type="predicted"/>
<evidence type="ECO:0000313" key="2">
    <source>
        <dbReference type="EMBL" id="AKL97771.1"/>
    </source>
</evidence>
<dbReference type="AlphaFoldDB" id="A0A0G3WGG7"/>
<organism evidence="2 3">
    <name type="scientific">Endomicrobium proavitum</name>
    <dbReference type="NCBI Taxonomy" id="1408281"/>
    <lineage>
        <taxon>Bacteria</taxon>
        <taxon>Pseudomonadati</taxon>
        <taxon>Elusimicrobiota</taxon>
        <taxon>Endomicrobiia</taxon>
        <taxon>Endomicrobiales</taxon>
        <taxon>Endomicrobiaceae</taxon>
        <taxon>Endomicrobium</taxon>
    </lineage>
</organism>
<name>A0A0G3WGG7_9BACT</name>
<dbReference type="STRING" id="1408281.Epro_0392"/>
<evidence type="ECO:0000259" key="1">
    <source>
        <dbReference type="PROSITE" id="PS50404"/>
    </source>
</evidence>
<protein>
    <submittedName>
        <fullName evidence="2">Glutaredoxin-like protein</fullName>
    </submittedName>
</protein>
<keyword evidence="3" id="KW-1185">Reference proteome</keyword>
<sequence length="93" mass="10276">MSIHHVDGTNAKNSVFLYALSTCPWCKKTKALLNELNVKYDYIDVDLIIGAEQDKVVADIEAVNPQGGFPTLVINKTNVIVGYRPEEIKEALA</sequence>
<dbReference type="OrthoDB" id="9795531at2"/>
<dbReference type="SUPFAM" id="SSF52833">
    <property type="entry name" value="Thioredoxin-like"/>
    <property type="match status" value="1"/>
</dbReference>
<dbReference type="PROSITE" id="PS00195">
    <property type="entry name" value="GLUTAREDOXIN_1"/>
    <property type="match status" value="1"/>
</dbReference>
<dbReference type="KEGG" id="epo:Epro_0392"/>
<dbReference type="InterPro" id="IPR004045">
    <property type="entry name" value="Glutathione_S-Trfase_N"/>
</dbReference>
<dbReference type="PROSITE" id="PS50404">
    <property type="entry name" value="GST_NTER"/>
    <property type="match status" value="1"/>
</dbReference>
<dbReference type="InterPro" id="IPR011767">
    <property type="entry name" value="GLR_AS"/>
</dbReference>